<dbReference type="Pfam" id="PF00479">
    <property type="entry name" value="G6PD_N"/>
    <property type="match status" value="2"/>
</dbReference>
<dbReference type="KEGG" id="sper:EW093_01835"/>
<keyword evidence="10" id="KW-1185">Reference proteome</keyword>
<dbReference type="PRINTS" id="PR00079">
    <property type="entry name" value="G6PDHDRGNASE"/>
</dbReference>
<comment type="similarity">
    <text evidence="6">Belongs to the glucose-6-phosphate dehydrogenase family.</text>
</comment>
<comment type="catalytic activity">
    <reaction evidence="6">
        <text>D-glucose 6-phosphate + NADP(+) = 6-phospho-D-glucono-1,5-lactone + NADPH + H(+)</text>
        <dbReference type="Rhea" id="RHEA:15841"/>
        <dbReference type="ChEBI" id="CHEBI:15378"/>
        <dbReference type="ChEBI" id="CHEBI:57783"/>
        <dbReference type="ChEBI" id="CHEBI:57955"/>
        <dbReference type="ChEBI" id="CHEBI:58349"/>
        <dbReference type="ChEBI" id="CHEBI:61548"/>
        <dbReference type="EC" id="1.1.1.49"/>
    </reaction>
</comment>
<evidence type="ECO:0000256" key="4">
    <source>
        <dbReference type="ARBA" id="ARBA00023002"/>
    </source>
</evidence>
<dbReference type="Gene3D" id="3.30.360.10">
    <property type="entry name" value="Dihydrodipicolinate Reductase, domain 2"/>
    <property type="match status" value="1"/>
</dbReference>
<feature type="binding site" evidence="6">
    <location>
        <position position="44"/>
    </location>
    <ligand>
        <name>NADP(+)</name>
        <dbReference type="ChEBI" id="CHEBI:58349"/>
    </ligand>
</feature>
<dbReference type="AlphaFoldDB" id="A0A5C1Q695"/>
<keyword evidence="5 6" id="KW-0119">Carbohydrate metabolism</keyword>
<feature type="domain" description="Glucose-6-phosphate dehydrogenase NAD-binding" evidence="7">
    <location>
        <begin position="82"/>
        <end position="161"/>
    </location>
</feature>
<evidence type="ECO:0000256" key="5">
    <source>
        <dbReference type="ARBA" id="ARBA00023277"/>
    </source>
</evidence>
<dbReference type="EC" id="1.1.1.49" evidence="6"/>
<dbReference type="RefSeq" id="WP_149566753.1">
    <property type="nucleotide sequence ID" value="NZ_CP035807.1"/>
</dbReference>
<evidence type="ECO:0000259" key="7">
    <source>
        <dbReference type="Pfam" id="PF00479"/>
    </source>
</evidence>
<dbReference type="Proteomes" id="UP000323824">
    <property type="component" value="Chromosome"/>
</dbReference>
<comment type="caution">
    <text evidence="6">Lacks conserved residue(s) required for the propagation of feature annotation.</text>
</comment>
<feature type="active site" description="Proton acceptor" evidence="6">
    <location>
        <position position="214"/>
    </location>
</feature>
<organism evidence="9 10">
    <name type="scientific">Thiospirochaeta perfilievii</name>
    <dbReference type="NCBI Taxonomy" id="252967"/>
    <lineage>
        <taxon>Bacteria</taxon>
        <taxon>Pseudomonadati</taxon>
        <taxon>Spirochaetota</taxon>
        <taxon>Spirochaetia</taxon>
        <taxon>Spirochaetales</taxon>
        <taxon>Spirochaetaceae</taxon>
        <taxon>Thiospirochaeta</taxon>
    </lineage>
</organism>
<dbReference type="InterPro" id="IPR022674">
    <property type="entry name" value="G6P_DH_NAD-bd"/>
</dbReference>
<feature type="binding site" evidence="6">
    <location>
        <position position="190"/>
    </location>
    <ligand>
        <name>substrate</name>
    </ligand>
</feature>
<dbReference type="SUPFAM" id="SSF55347">
    <property type="entry name" value="Glyceraldehyde-3-phosphate dehydrogenase-like, C-terminal domain"/>
    <property type="match status" value="1"/>
</dbReference>
<dbReference type="InterPro" id="IPR022675">
    <property type="entry name" value="G6P_DH_C"/>
</dbReference>
<feature type="domain" description="Glucose-6-phosphate dehydrogenase NAD-binding" evidence="7">
    <location>
        <begin position="8"/>
        <end position="59"/>
    </location>
</feature>
<comment type="function">
    <text evidence="6">Catalyzes the oxidation of glucose 6-phosphate to 6-phosphogluconolactone.</text>
</comment>
<dbReference type="GO" id="GO:0004345">
    <property type="term" value="F:glucose-6-phosphate dehydrogenase activity"/>
    <property type="evidence" value="ECO:0007669"/>
    <property type="project" value="UniProtKB-UniRule"/>
</dbReference>
<keyword evidence="4 6" id="KW-0560">Oxidoreductase</keyword>
<reference evidence="9 10" key="1">
    <citation type="submission" date="2019-02" db="EMBL/GenBank/DDBJ databases">
        <authorList>
            <person name="Fomenkov A."/>
            <person name="Dubinina G."/>
            <person name="Grabovich M."/>
            <person name="Vincze T."/>
            <person name="Roberts R.J."/>
        </authorList>
    </citation>
    <scope>NUCLEOTIDE SEQUENCE [LARGE SCALE GENOMIC DNA]</scope>
    <source>
        <strain evidence="9 10">P</strain>
    </source>
</reference>
<feature type="binding site" evidence="6">
    <location>
        <position position="297"/>
    </location>
    <ligand>
        <name>substrate</name>
    </ligand>
</feature>
<keyword evidence="2 6" id="KW-0313">Glucose metabolism</keyword>
<dbReference type="PANTHER" id="PTHR23429">
    <property type="entry name" value="GLUCOSE-6-PHOSPHATE 1-DEHYDROGENASE G6PD"/>
    <property type="match status" value="1"/>
</dbReference>
<dbReference type="InterPro" id="IPR001282">
    <property type="entry name" value="G6P_DH"/>
</dbReference>
<dbReference type="GO" id="GO:0050661">
    <property type="term" value="F:NADP binding"/>
    <property type="evidence" value="ECO:0007669"/>
    <property type="project" value="UniProtKB-UniRule"/>
</dbReference>
<gene>
    <name evidence="6 9" type="primary">zwf</name>
    <name evidence="9" type="ORF">EW093_01835</name>
</gene>
<dbReference type="HAMAP" id="MF_00966">
    <property type="entry name" value="G6PD"/>
    <property type="match status" value="1"/>
</dbReference>
<feature type="binding site" evidence="6">
    <location>
        <position position="122"/>
    </location>
    <ligand>
        <name>NADP(+)</name>
        <dbReference type="ChEBI" id="CHEBI:58349"/>
    </ligand>
</feature>
<evidence type="ECO:0000256" key="1">
    <source>
        <dbReference type="ARBA" id="ARBA00004937"/>
    </source>
</evidence>
<evidence type="ECO:0000256" key="3">
    <source>
        <dbReference type="ARBA" id="ARBA00022857"/>
    </source>
</evidence>
<dbReference type="SUPFAM" id="SSF51735">
    <property type="entry name" value="NAD(P)-binding Rossmann-fold domains"/>
    <property type="match status" value="1"/>
</dbReference>
<dbReference type="NCBIfam" id="TIGR00871">
    <property type="entry name" value="zwf"/>
    <property type="match status" value="1"/>
</dbReference>
<name>A0A5C1Q695_9SPIO</name>
<dbReference type="Pfam" id="PF02781">
    <property type="entry name" value="G6PD_C"/>
    <property type="match status" value="1"/>
</dbReference>
<evidence type="ECO:0000313" key="10">
    <source>
        <dbReference type="Proteomes" id="UP000323824"/>
    </source>
</evidence>
<dbReference type="PIRSF" id="PIRSF000110">
    <property type="entry name" value="G6PD"/>
    <property type="match status" value="1"/>
</dbReference>
<feature type="domain" description="Glucose-6-phosphate dehydrogenase C-terminal" evidence="8">
    <location>
        <begin position="163"/>
        <end position="417"/>
    </location>
</feature>
<sequence length="438" mass="49931">MSKTVLLILGGSGDLTKRKLIPALSSIQSKKLLPDELVVIGSGRTDYTHDTYREHVETTKELCDCLYYHVGLDNIKEYINSFGDIGKIVVFFSLPPSVYAKSVQELYKQGLVGNNVSLIIEKPFGRDLESSKELEKDILKFYPKESIFLIDHYLAKEPVQNILIFRFANRIFEPNWNRFHIESIQINCSESIGIEDRAKYFDQSGMIRDMIQSHLLQLLTILTMETPKSSSASDIVAEKIKLLKKLKVKNVIRGQYEGYRDEKGVDPKSNTETFAQVEFRIDSDRWYNVPIYITTGKALKRRGTEIGVVFRDADTPIFENDNLKKNAIVFTVQPQSGIIVDLVNKIPGWGVSLTNTNMSFCYSNQFSNNIPDAYQRLLVDAIKGDKTLFVGIEETGEAWRVIEPALSESELIYYKKGEDPIETLIEDPLDFTKYINIC</sequence>
<dbReference type="GO" id="GO:0009051">
    <property type="term" value="P:pentose-phosphate shunt, oxidative branch"/>
    <property type="evidence" value="ECO:0007669"/>
    <property type="project" value="TreeGrafter"/>
</dbReference>
<dbReference type="OrthoDB" id="9802739at2"/>
<evidence type="ECO:0000256" key="2">
    <source>
        <dbReference type="ARBA" id="ARBA00022526"/>
    </source>
</evidence>
<dbReference type="GO" id="GO:0005829">
    <property type="term" value="C:cytosol"/>
    <property type="evidence" value="ECO:0007669"/>
    <property type="project" value="TreeGrafter"/>
</dbReference>
<feature type="binding site" evidence="6">
    <location>
        <position position="156"/>
    </location>
    <ligand>
        <name>substrate</name>
    </ligand>
</feature>
<evidence type="ECO:0000259" key="8">
    <source>
        <dbReference type="Pfam" id="PF02781"/>
    </source>
</evidence>
<comment type="pathway">
    <text evidence="1 6">Carbohydrate degradation; pentose phosphate pathway; D-ribulose 5-phosphate from D-glucose 6-phosphate (oxidative stage): step 1/3.</text>
</comment>
<feature type="binding site" evidence="6">
    <location>
        <position position="209"/>
    </location>
    <ligand>
        <name>substrate</name>
    </ligand>
</feature>
<dbReference type="InterPro" id="IPR036291">
    <property type="entry name" value="NAD(P)-bd_dom_sf"/>
</dbReference>
<dbReference type="PANTHER" id="PTHR23429:SF0">
    <property type="entry name" value="GLUCOSE-6-PHOSPHATE 1-DEHYDROGENASE"/>
    <property type="match status" value="1"/>
</dbReference>
<keyword evidence="3 6" id="KW-0521">NADP</keyword>
<dbReference type="EMBL" id="CP035807">
    <property type="protein sequence ID" value="QEN03495.1"/>
    <property type="molecule type" value="Genomic_DNA"/>
</dbReference>
<reference evidence="9 10" key="2">
    <citation type="submission" date="2019-09" db="EMBL/GenBank/DDBJ databases">
        <title>Complete Genome Sequence and Methylome Analysis of free living Spirochaetas.</title>
        <authorList>
            <person name="Leshcheva N."/>
            <person name="Mikheeva N."/>
        </authorList>
    </citation>
    <scope>NUCLEOTIDE SEQUENCE [LARGE SCALE GENOMIC DNA]</scope>
    <source>
        <strain evidence="9 10">P</strain>
    </source>
</reference>
<evidence type="ECO:0000313" key="9">
    <source>
        <dbReference type="EMBL" id="QEN03495.1"/>
    </source>
</evidence>
<feature type="binding site" evidence="6">
    <location>
        <begin position="10"/>
        <end position="17"/>
    </location>
    <ligand>
        <name>NADP(+)</name>
        <dbReference type="ChEBI" id="CHEBI:58349"/>
    </ligand>
</feature>
<evidence type="ECO:0000256" key="6">
    <source>
        <dbReference type="HAMAP-Rule" id="MF_00966"/>
    </source>
</evidence>
<dbReference type="Gene3D" id="3.40.50.720">
    <property type="entry name" value="NAD(P)-binding Rossmann-like Domain"/>
    <property type="match status" value="1"/>
</dbReference>
<dbReference type="UniPathway" id="UPA00115">
    <property type="reaction ID" value="UER00408"/>
</dbReference>
<dbReference type="GO" id="GO:0006006">
    <property type="term" value="P:glucose metabolic process"/>
    <property type="evidence" value="ECO:0007669"/>
    <property type="project" value="UniProtKB-KW"/>
</dbReference>
<feature type="binding site" evidence="6">
    <location>
        <position position="152"/>
    </location>
    <ligand>
        <name>substrate</name>
    </ligand>
</feature>
<proteinExistence type="inferred from homology"/>
<accession>A0A5C1Q695</accession>
<protein>
    <recommendedName>
        <fullName evidence="6">Glucose-6-phosphate 1-dehydrogenase</fullName>
        <shortName evidence="6">G6PD</shortName>
        <ecNumber evidence="6">1.1.1.49</ecNumber>
    </recommendedName>
</protein>